<evidence type="ECO:0000313" key="2">
    <source>
        <dbReference type="EMBL" id="JAE38538.1"/>
    </source>
</evidence>
<evidence type="ECO:0008006" key="3">
    <source>
        <dbReference type="Google" id="ProtNLM"/>
    </source>
</evidence>
<reference evidence="2" key="2">
    <citation type="journal article" date="2015" name="Data Brief">
        <title>Shoot transcriptome of the giant reed, Arundo donax.</title>
        <authorList>
            <person name="Barrero R.A."/>
            <person name="Guerrero F.D."/>
            <person name="Moolhuijzen P."/>
            <person name="Goolsby J.A."/>
            <person name="Tidwell J."/>
            <person name="Bellgard S.E."/>
            <person name="Bellgard M.I."/>
        </authorList>
    </citation>
    <scope>NUCLEOTIDE SEQUENCE</scope>
    <source>
        <tissue evidence="2">Shoot tissue taken approximately 20 cm above the soil surface</tissue>
    </source>
</reference>
<evidence type="ECO:0000256" key="1">
    <source>
        <dbReference type="SAM" id="MobiDB-lite"/>
    </source>
</evidence>
<reference evidence="2" key="1">
    <citation type="submission" date="2014-09" db="EMBL/GenBank/DDBJ databases">
        <authorList>
            <person name="Magalhaes I.L.F."/>
            <person name="Oliveira U."/>
            <person name="Santos F.R."/>
            <person name="Vidigal T.H.D.A."/>
            <person name="Brescovit A.D."/>
            <person name="Santos A.J."/>
        </authorList>
    </citation>
    <scope>NUCLEOTIDE SEQUENCE</scope>
    <source>
        <tissue evidence="2">Shoot tissue taken approximately 20 cm above the soil surface</tissue>
    </source>
</reference>
<feature type="compositionally biased region" description="Basic and acidic residues" evidence="1">
    <location>
        <begin position="135"/>
        <end position="147"/>
    </location>
</feature>
<dbReference type="EMBL" id="GBRH01159358">
    <property type="protein sequence ID" value="JAE38538.1"/>
    <property type="molecule type" value="Transcribed_RNA"/>
</dbReference>
<sequence length="164" mass="18623">MRYNTLSRMSAELSSEGATNTQKFNYLVEGFEKLKEGMKAMDVENEVETQANIIADQNGSMQVNRQQVEPITNIHLKEPEVANTKGRPLSAAKRMKPIAEEKKQKKKQKYDCSHCHGSDHNITSCKFKHVQFDFGEPKRATRGEKNPATRRGTKNGVQIDTRNI</sequence>
<feature type="region of interest" description="Disordered" evidence="1">
    <location>
        <begin position="134"/>
        <end position="164"/>
    </location>
</feature>
<feature type="compositionally biased region" description="Polar residues" evidence="1">
    <location>
        <begin position="155"/>
        <end position="164"/>
    </location>
</feature>
<proteinExistence type="predicted"/>
<dbReference type="AlphaFoldDB" id="A0A0A9I062"/>
<protein>
    <recommendedName>
        <fullName evidence="3">Protein FAR1-RELATED SEQUENCE</fullName>
    </recommendedName>
</protein>
<name>A0A0A9I062_ARUDO</name>
<accession>A0A0A9I062</accession>
<organism evidence="2">
    <name type="scientific">Arundo donax</name>
    <name type="common">Giant reed</name>
    <name type="synonym">Donax arundinaceus</name>
    <dbReference type="NCBI Taxonomy" id="35708"/>
    <lineage>
        <taxon>Eukaryota</taxon>
        <taxon>Viridiplantae</taxon>
        <taxon>Streptophyta</taxon>
        <taxon>Embryophyta</taxon>
        <taxon>Tracheophyta</taxon>
        <taxon>Spermatophyta</taxon>
        <taxon>Magnoliopsida</taxon>
        <taxon>Liliopsida</taxon>
        <taxon>Poales</taxon>
        <taxon>Poaceae</taxon>
        <taxon>PACMAD clade</taxon>
        <taxon>Arundinoideae</taxon>
        <taxon>Arundineae</taxon>
        <taxon>Arundo</taxon>
    </lineage>
</organism>